<dbReference type="Gene3D" id="3.40.50.300">
    <property type="entry name" value="P-loop containing nucleotide triphosphate hydrolases"/>
    <property type="match status" value="1"/>
</dbReference>
<protein>
    <submittedName>
        <fullName evidence="8">Carbohydrate ABC transporter ATP-binding protein, CUT1 family (TC 3.A.1.1.-)</fullName>
    </submittedName>
</protein>
<evidence type="ECO:0000256" key="5">
    <source>
        <dbReference type="ARBA" id="ARBA00022967"/>
    </source>
</evidence>
<feature type="domain" description="ABC transporter" evidence="7">
    <location>
        <begin position="2"/>
        <end position="233"/>
    </location>
</feature>
<dbReference type="Gene3D" id="2.40.50.140">
    <property type="entry name" value="Nucleic acid-binding proteins"/>
    <property type="match status" value="1"/>
</dbReference>
<dbReference type="PANTHER" id="PTHR43875:SF15">
    <property type="entry name" value="TREHALOSE IMPORT ATP-BINDING PROTEIN SUGC"/>
    <property type="match status" value="1"/>
</dbReference>
<dbReference type="PROSITE" id="PS50893">
    <property type="entry name" value="ABC_TRANSPORTER_2"/>
    <property type="match status" value="1"/>
</dbReference>
<keyword evidence="4 8" id="KW-0067">ATP-binding</keyword>
<evidence type="ECO:0000313" key="9">
    <source>
        <dbReference type="Proteomes" id="UP000182738"/>
    </source>
</evidence>
<dbReference type="PROSITE" id="PS00211">
    <property type="entry name" value="ABC_TRANSPORTER_1"/>
    <property type="match status" value="1"/>
</dbReference>
<dbReference type="FunFam" id="3.40.50.300:FF:000042">
    <property type="entry name" value="Maltose/maltodextrin ABC transporter, ATP-binding protein"/>
    <property type="match status" value="1"/>
</dbReference>
<evidence type="ECO:0000313" key="8">
    <source>
        <dbReference type="EMBL" id="CUA80428.1"/>
    </source>
</evidence>
<dbReference type="InterPro" id="IPR017871">
    <property type="entry name" value="ABC_transporter-like_CS"/>
</dbReference>
<dbReference type="GO" id="GO:0055052">
    <property type="term" value="C:ATP-binding cassette (ABC) transporter complex, substrate-binding subunit-containing"/>
    <property type="evidence" value="ECO:0007669"/>
    <property type="project" value="TreeGrafter"/>
</dbReference>
<dbReference type="InterPro" id="IPR003593">
    <property type="entry name" value="AAA+_ATPase"/>
</dbReference>
<keyword evidence="9" id="KW-1185">Reference proteome</keyword>
<dbReference type="SUPFAM" id="SSF52540">
    <property type="entry name" value="P-loop containing nucleoside triphosphate hydrolases"/>
    <property type="match status" value="1"/>
</dbReference>
<dbReference type="EMBL" id="CYGZ01000009">
    <property type="protein sequence ID" value="CUA80428.1"/>
    <property type="molecule type" value="Genomic_DNA"/>
</dbReference>
<dbReference type="InterPro" id="IPR012340">
    <property type="entry name" value="NA-bd_OB-fold"/>
</dbReference>
<dbReference type="InterPro" id="IPR003439">
    <property type="entry name" value="ABC_transporter-like_ATP-bd"/>
</dbReference>
<organism evidence="8 9">
    <name type="scientific">Anoxybacillus suryakundensis</name>
    <dbReference type="NCBI Taxonomy" id="1325335"/>
    <lineage>
        <taxon>Bacteria</taxon>
        <taxon>Bacillati</taxon>
        <taxon>Bacillota</taxon>
        <taxon>Bacilli</taxon>
        <taxon>Bacillales</taxon>
        <taxon>Anoxybacillaceae</taxon>
        <taxon>Anoxybacillus</taxon>
    </lineage>
</organism>
<dbReference type="GO" id="GO:0140359">
    <property type="term" value="F:ABC-type transporter activity"/>
    <property type="evidence" value="ECO:0007669"/>
    <property type="project" value="UniProtKB-ARBA"/>
</dbReference>
<dbReference type="Pfam" id="PF00005">
    <property type="entry name" value="ABC_tran"/>
    <property type="match status" value="1"/>
</dbReference>
<evidence type="ECO:0000256" key="3">
    <source>
        <dbReference type="ARBA" id="ARBA00022741"/>
    </source>
</evidence>
<keyword evidence="1" id="KW-0813">Transport</keyword>
<dbReference type="RefSeq" id="WP_055441410.1">
    <property type="nucleotide sequence ID" value="NZ_BAABDZ010000030.1"/>
</dbReference>
<dbReference type="InterPro" id="IPR013611">
    <property type="entry name" value="Transp-assoc_OB_typ2"/>
</dbReference>
<evidence type="ECO:0000256" key="4">
    <source>
        <dbReference type="ARBA" id="ARBA00022840"/>
    </source>
</evidence>
<dbReference type="Gene3D" id="2.40.50.100">
    <property type="match status" value="1"/>
</dbReference>
<keyword evidence="2" id="KW-1003">Cell membrane</keyword>
<evidence type="ECO:0000256" key="2">
    <source>
        <dbReference type="ARBA" id="ARBA00022475"/>
    </source>
</evidence>
<keyword evidence="3" id="KW-0547">Nucleotide-binding</keyword>
<dbReference type="InterPro" id="IPR008995">
    <property type="entry name" value="Mo/tungstate-bd_C_term_dom"/>
</dbReference>
<dbReference type="GO" id="GO:0016887">
    <property type="term" value="F:ATP hydrolysis activity"/>
    <property type="evidence" value="ECO:0007669"/>
    <property type="project" value="InterPro"/>
</dbReference>
<name>A0A0K6GPF1_9BACL</name>
<dbReference type="PANTHER" id="PTHR43875">
    <property type="entry name" value="MALTODEXTRIN IMPORT ATP-BINDING PROTEIN MSMX"/>
    <property type="match status" value="1"/>
</dbReference>
<sequence>MIELRNVSKSYDGKTFVLHDISVQIQEGEFFVLVGPSGCGKSTLLRMIAGLEYITDGQLKIAGKEMNNTPPSERYISMVFQNYALYPHLTVENNIMLGLYNAELSKEEKRRRCKDVAEMLGLTDYLQKKPRHLSGGQRQRVALARAIVSQKPICLMDEPLSNLDAKLRTHMRSYVRQLQRQLGMTIIYVTHDQVEAMTMADRMMILYDGRIQQIGEPLYVYNNPNNTFVASFIGSPPMNMAKVHKLNDLFLLQQEWIVKIAHHAQMDNKYGTIGVRPEHIRLAHEHEPHVWLTVTHVERLGTETLVTLKLTEQDEWIARWHGQHSIEIGQQVRISIHDEHVLFFDEEGKRIVKGGDKYVTYDETSY</sequence>
<dbReference type="SUPFAM" id="SSF50331">
    <property type="entry name" value="MOP-like"/>
    <property type="match status" value="1"/>
</dbReference>
<dbReference type="NCBIfam" id="NF008653">
    <property type="entry name" value="PRK11650.1"/>
    <property type="match status" value="1"/>
</dbReference>
<evidence type="ECO:0000256" key="1">
    <source>
        <dbReference type="ARBA" id="ARBA00022448"/>
    </source>
</evidence>
<keyword evidence="5" id="KW-1278">Translocase</keyword>
<gene>
    <name evidence="8" type="ORF">Ga0061060_109107</name>
</gene>
<dbReference type="GO" id="GO:0005524">
    <property type="term" value="F:ATP binding"/>
    <property type="evidence" value="ECO:0007669"/>
    <property type="project" value="UniProtKB-KW"/>
</dbReference>
<proteinExistence type="predicted"/>
<reference evidence="9" key="1">
    <citation type="submission" date="2015-08" db="EMBL/GenBank/DDBJ databases">
        <authorList>
            <person name="Varghese N."/>
        </authorList>
    </citation>
    <scope>NUCLEOTIDE SEQUENCE [LARGE SCALE GENOMIC DNA]</scope>
    <source>
        <strain evidence="9">DSM 27374</strain>
    </source>
</reference>
<dbReference type="Pfam" id="PF08402">
    <property type="entry name" value="TOBE_2"/>
    <property type="match status" value="1"/>
</dbReference>
<evidence type="ECO:0000256" key="6">
    <source>
        <dbReference type="ARBA" id="ARBA00023136"/>
    </source>
</evidence>
<accession>A0A0K6GPF1</accession>
<dbReference type="AlphaFoldDB" id="A0A0K6GPF1"/>
<evidence type="ECO:0000259" key="7">
    <source>
        <dbReference type="PROSITE" id="PS50893"/>
    </source>
</evidence>
<dbReference type="STRING" id="1325335.GCA_001418025_01740"/>
<dbReference type="Proteomes" id="UP000182738">
    <property type="component" value="Unassembled WGS sequence"/>
</dbReference>
<keyword evidence="6" id="KW-0472">Membrane</keyword>
<dbReference type="SMART" id="SM00382">
    <property type="entry name" value="AAA"/>
    <property type="match status" value="1"/>
</dbReference>
<dbReference type="InterPro" id="IPR027417">
    <property type="entry name" value="P-loop_NTPase"/>
</dbReference>
<dbReference type="InterPro" id="IPR047641">
    <property type="entry name" value="ABC_transpr_MalK/UgpC-like"/>
</dbReference>